<proteinExistence type="predicted"/>
<dbReference type="PANTHER" id="PTHR30543:SF21">
    <property type="entry name" value="NAD(P)H-DEPENDENT FMN REDUCTASE LOT6"/>
    <property type="match status" value="1"/>
</dbReference>
<dbReference type="GO" id="GO:0016491">
    <property type="term" value="F:oxidoreductase activity"/>
    <property type="evidence" value="ECO:0007669"/>
    <property type="project" value="InterPro"/>
</dbReference>
<dbReference type="GO" id="GO:0005829">
    <property type="term" value="C:cytosol"/>
    <property type="evidence" value="ECO:0007669"/>
    <property type="project" value="TreeGrafter"/>
</dbReference>
<keyword evidence="3" id="KW-1185">Reference proteome</keyword>
<dbReference type="PANTHER" id="PTHR30543">
    <property type="entry name" value="CHROMATE REDUCTASE"/>
    <property type="match status" value="1"/>
</dbReference>
<feature type="domain" description="NADPH-dependent FMN reductase-like" evidence="1">
    <location>
        <begin position="11"/>
        <end position="143"/>
    </location>
</feature>
<dbReference type="InterPro" id="IPR029039">
    <property type="entry name" value="Flavoprotein-like_sf"/>
</dbReference>
<protein>
    <submittedName>
        <fullName evidence="2">NAD(P)H-dependent oxidoreductase</fullName>
    </submittedName>
</protein>
<dbReference type="Proteomes" id="UP000578686">
    <property type="component" value="Unassembled WGS sequence"/>
</dbReference>
<evidence type="ECO:0000313" key="3">
    <source>
        <dbReference type="Proteomes" id="UP000578686"/>
    </source>
</evidence>
<dbReference type="InterPro" id="IPR005025">
    <property type="entry name" value="FMN_Rdtase-like_dom"/>
</dbReference>
<evidence type="ECO:0000313" key="2">
    <source>
        <dbReference type="EMBL" id="NJQ06171.1"/>
    </source>
</evidence>
<dbReference type="InterPro" id="IPR050712">
    <property type="entry name" value="NAD(P)H-dep_reductase"/>
</dbReference>
<dbReference type="RefSeq" id="WP_167969984.1">
    <property type="nucleotide sequence ID" value="NZ_BHZG01000547.1"/>
</dbReference>
<sequence>MSEDPTAAPLRTAVIVGSTRETRAGDTIGRWFAALAADRDDHVIDLLDLAEWEFPARRTDTPDSAVTAFTRRLARADGFVVVTPEYNRSFPAPLKQAIDYGFDEWRAKPVAFVSYGYRWAGRYAVEQLRPVFTELHAVTLRDGLHLDLLDGPPDAPGDGSADDRRRVAHQVLDHLSWWGLTLREGRAARPYAG</sequence>
<dbReference type="GO" id="GO:0010181">
    <property type="term" value="F:FMN binding"/>
    <property type="evidence" value="ECO:0007669"/>
    <property type="project" value="TreeGrafter"/>
</dbReference>
<comment type="caution">
    <text evidence="2">The sequence shown here is derived from an EMBL/GenBank/DDBJ whole genome shotgun (WGS) entry which is preliminary data.</text>
</comment>
<dbReference type="SUPFAM" id="SSF52218">
    <property type="entry name" value="Flavoproteins"/>
    <property type="match status" value="1"/>
</dbReference>
<gene>
    <name evidence="2" type="ORF">HCN56_11405</name>
</gene>
<dbReference type="Pfam" id="PF03358">
    <property type="entry name" value="FMN_red"/>
    <property type="match status" value="1"/>
</dbReference>
<dbReference type="EMBL" id="JAAVJD010000069">
    <property type="protein sequence ID" value="NJQ06171.1"/>
    <property type="molecule type" value="Genomic_DNA"/>
</dbReference>
<organism evidence="2 3">
    <name type="scientific">Streptomyces lonarensis</name>
    <dbReference type="NCBI Taxonomy" id="700599"/>
    <lineage>
        <taxon>Bacteria</taxon>
        <taxon>Bacillati</taxon>
        <taxon>Actinomycetota</taxon>
        <taxon>Actinomycetes</taxon>
        <taxon>Kitasatosporales</taxon>
        <taxon>Streptomycetaceae</taxon>
        <taxon>Streptomyces</taxon>
    </lineage>
</organism>
<accession>A0A7X6D0V8</accession>
<dbReference type="Gene3D" id="3.40.50.360">
    <property type="match status" value="1"/>
</dbReference>
<evidence type="ECO:0000259" key="1">
    <source>
        <dbReference type="Pfam" id="PF03358"/>
    </source>
</evidence>
<dbReference type="AlphaFoldDB" id="A0A7X6D0V8"/>
<name>A0A7X6D0V8_9ACTN</name>
<reference evidence="2 3" key="1">
    <citation type="submission" date="2020-03" db="EMBL/GenBank/DDBJ databases">
        <title>Draft genome of Streptomyces sp. ventii, isolated from the Axial Seamount in the Pacific Ocean, and resequencing of the two type strains Streptomyces lonarensis strain NCL 716 and Streptomyces bohaiensis strain 11A07.</title>
        <authorList>
            <person name="Loughran R.M."/>
            <person name="Pfannmuller K.M."/>
            <person name="Wasson B.J."/>
            <person name="Deadmond M.C."/>
            <person name="Paddock B.E."/>
            <person name="Koyack M.J."/>
            <person name="Gallegos D.A."/>
            <person name="Mitchell E.A."/>
            <person name="Ushijima B."/>
            <person name="Saw J.H."/>
            <person name="Mcphail K.L."/>
            <person name="Videau P."/>
        </authorList>
    </citation>
    <scope>NUCLEOTIDE SEQUENCE [LARGE SCALE GENOMIC DNA]</scope>
    <source>
        <strain evidence="2 3">NCL716</strain>
    </source>
</reference>